<sequence>MQLGYFVLERAASNVHPLLGWDQSGSAFYKGKPVNVTEPVRLRLAEPVPPKPVMVDHHSLPKPVLSTRLKEAMESVPLHHAQWVPADVRVAEGDVRRYWLLHVYNELRCMNRQESVFKLSPSGLTLLSLDRLVLDEALLAGMPLDERRIFVLAESPSTCLFHESVVNQVMSLTPSPEGLRFIPVRDWNDSAAFR</sequence>
<accession>A0ABX7NWU9</accession>
<name>A0ABX7NWU9_9BACT</name>
<dbReference type="RefSeq" id="WP_206724487.1">
    <property type="nucleotide sequence ID" value="NZ_CP071090.1"/>
</dbReference>
<dbReference type="Proteomes" id="UP000662747">
    <property type="component" value="Chromosome"/>
</dbReference>
<dbReference type="Pfam" id="PF07791">
    <property type="entry name" value="Imm11"/>
    <property type="match status" value="1"/>
</dbReference>
<organism evidence="2 3">
    <name type="scientific">Pyxidicoccus parkwayensis</name>
    <dbReference type="NCBI Taxonomy" id="2813578"/>
    <lineage>
        <taxon>Bacteria</taxon>
        <taxon>Pseudomonadati</taxon>
        <taxon>Myxococcota</taxon>
        <taxon>Myxococcia</taxon>
        <taxon>Myxococcales</taxon>
        <taxon>Cystobacterineae</taxon>
        <taxon>Myxococcaceae</taxon>
        <taxon>Pyxidicoccus</taxon>
    </lineage>
</organism>
<dbReference type="EMBL" id="CP071090">
    <property type="protein sequence ID" value="QSQ22911.1"/>
    <property type="molecule type" value="Genomic_DNA"/>
</dbReference>
<evidence type="ECO:0000313" key="3">
    <source>
        <dbReference type="Proteomes" id="UP000662747"/>
    </source>
</evidence>
<keyword evidence="3" id="KW-1185">Reference proteome</keyword>
<evidence type="ECO:0000259" key="1">
    <source>
        <dbReference type="Pfam" id="PF07791"/>
    </source>
</evidence>
<protein>
    <recommendedName>
        <fullName evidence="1">Immunity MXAN-0049 protein domain-containing protein</fullName>
    </recommendedName>
</protein>
<reference evidence="2 3" key="1">
    <citation type="submission" date="2021-02" db="EMBL/GenBank/DDBJ databases">
        <title>De Novo genome assembly of isolated myxobacteria.</title>
        <authorList>
            <person name="Stevens D.C."/>
        </authorList>
    </citation>
    <scope>NUCLEOTIDE SEQUENCE [LARGE SCALE GENOMIC DNA]</scope>
    <source>
        <strain evidence="3">SCPEA02</strain>
    </source>
</reference>
<gene>
    <name evidence="2" type="ORF">JY651_48785</name>
</gene>
<feature type="domain" description="Immunity MXAN-0049 protein" evidence="1">
    <location>
        <begin position="35"/>
        <end position="185"/>
    </location>
</feature>
<dbReference type="InterPro" id="IPR012433">
    <property type="entry name" value="Imm11"/>
</dbReference>
<proteinExistence type="predicted"/>
<evidence type="ECO:0000313" key="2">
    <source>
        <dbReference type="EMBL" id="QSQ22911.1"/>
    </source>
</evidence>